<dbReference type="AlphaFoldDB" id="A0A1F6WZ00"/>
<evidence type="ECO:0000313" key="3">
    <source>
        <dbReference type="Proteomes" id="UP000177001"/>
    </source>
</evidence>
<gene>
    <name evidence="2" type="ORF">A3A91_00745</name>
</gene>
<accession>A0A1F6WZ00</accession>
<dbReference type="InterPro" id="IPR021354">
    <property type="entry name" value="DUF2975"/>
</dbReference>
<feature type="transmembrane region" description="Helical" evidence="1">
    <location>
        <begin position="91"/>
        <end position="111"/>
    </location>
</feature>
<name>A0A1F6WZ00_9BACT</name>
<keyword evidence="1" id="KW-0812">Transmembrane</keyword>
<keyword evidence="1" id="KW-1133">Transmembrane helix</keyword>
<keyword evidence="1" id="KW-0472">Membrane</keyword>
<feature type="transmembrane region" description="Helical" evidence="1">
    <location>
        <begin position="47"/>
        <end position="70"/>
    </location>
</feature>
<dbReference type="Proteomes" id="UP000177001">
    <property type="component" value="Unassembled WGS sequence"/>
</dbReference>
<dbReference type="Pfam" id="PF11188">
    <property type="entry name" value="DUF2975"/>
    <property type="match status" value="1"/>
</dbReference>
<evidence type="ECO:0000313" key="2">
    <source>
        <dbReference type="EMBL" id="OGI87004.1"/>
    </source>
</evidence>
<feature type="transmembrane region" description="Helical" evidence="1">
    <location>
        <begin position="117"/>
        <end position="141"/>
    </location>
</feature>
<proteinExistence type="predicted"/>
<evidence type="ECO:0000256" key="1">
    <source>
        <dbReference type="SAM" id="Phobius"/>
    </source>
</evidence>
<protein>
    <recommendedName>
        <fullName evidence="4">DUF2975 domain-containing protein</fullName>
    </recommendedName>
</protein>
<sequence length="159" mass="17675">MKKNATIFLQVVIIIIGITALGIMIWFPLTEGRAVNLDLFSIYADPFIIYGYVVSIAFFVALHQAFKLFGYIRQNKLSSPSSVKALRIIKYCAIILSVSIVMAVLYITIFHNKDDDPAGFVAIGILATFISIIIVTMATVFERTLQNPVDIKPDNDLTV</sequence>
<feature type="transmembrane region" description="Helical" evidence="1">
    <location>
        <begin position="7"/>
        <end position="27"/>
    </location>
</feature>
<dbReference type="EMBL" id="MFUR01000006">
    <property type="protein sequence ID" value="OGI87004.1"/>
    <property type="molecule type" value="Genomic_DNA"/>
</dbReference>
<organism evidence="2 3">
    <name type="scientific">Candidatus Nomurabacteria bacterium RIFCSPLOWO2_01_FULL_36_16</name>
    <dbReference type="NCBI Taxonomy" id="1801767"/>
    <lineage>
        <taxon>Bacteria</taxon>
        <taxon>Candidatus Nomuraibacteriota</taxon>
    </lineage>
</organism>
<evidence type="ECO:0008006" key="4">
    <source>
        <dbReference type="Google" id="ProtNLM"/>
    </source>
</evidence>
<comment type="caution">
    <text evidence="2">The sequence shown here is derived from an EMBL/GenBank/DDBJ whole genome shotgun (WGS) entry which is preliminary data.</text>
</comment>
<reference evidence="2 3" key="1">
    <citation type="journal article" date="2016" name="Nat. Commun.">
        <title>Thousands of microbial genomes shed light on interconnected biogeochemical processes in an aquifer system.</title>
        <authorList>
            <person name="Anantharaman K."/>
            <person name="Brown C.T."/>
            <person name="Hug L.A."/>
            <person name="Sharon I."/>
            <person name="Castelle C.J."/>
            <person name="Probst A.J."/>
            <person name="Thomas B.C."/>
            <person name="Singh A."/>
            <person name="Wilkins M.J."/>
            <person name="Karaoz U."/>
            <person name="Brodie E.L."/>
            <person name="Williams K.H."/>
            <person name="Hubbard S.S."/>
            <person name="Banfield J.F."/>
        </authorList>
    </citation>
    <scope>NUCLEOTIDE SEQUENCE [LARGE SCALE GENOMIC DNA]</scope>
</reference>